<name>A0A822XVK2_NELNU</name>
<proteinExistence type="predicted"/>
<accession>A0A822XVK2</accession>
<reference evidence="2 3" key="1">
    <citation type="journal article" date="2020" name="Mol. Biol. Evol.">
        <title>Distinct Expression and Methylation Patterns for Genes with Different Fates following a Single Whole-Genome Duplication in Flowering Plants.</title>
        <authorList>
            <person name="Shi T."/>
            <person name="Rahmani R.S."/>
            <person name="Gugger P.F."/>
            <person name="Wang M."/>
            <person name="Li H."/>
            <person name="Zhang Y."/>
            <person name="Li Z."/>
            <person name="Wang Q."/>
            <person name="Van de Peer Y."/>
            <person name="Marchal K."/>
            <person name="Chen J."/>
        </authorList>
    </citation>
    <scope>NUCLEOTIDE SEQUENCE [LARGE SCALE GENOMIC DNA]</scope>
    <source>
        <tissue evidence="2">Leaf</tissue>
    </source>
</reference>
<protein>
    <submittedName>
        <fullName evidence="2">Uncharacterized protein</fullName>
    </submittedName>
</protein>
<keyword evidence="3" id="KW-1185">Reference proteome</keyword>
<feature type="region of interest" description="Disordered" evidence="1">
    <location>
        <begin position="1"/>
        <end position="27"/>
    </location>
</feature>
<dbReference type="EMBL" id="DUZY01000001">
    <property type="protein sequence ID" value="DAD24357.1"/>
    <property type="molecule type" value="Genomic_DNA"/>
</dbReference>
<comment type="caution">
    <text evidence="2">The sequence shown here is derived from an EMBL/GenBank/DDBJ whole genome shotgun (WGS) entry which is preliminary data.</text>
</comment>
<feature type="compositionally biased region" description="Polar residues" evidence="1">
    <location>
        <begin position="1"/>
        <end position="21"/>
    </location>
</feature>
<dbReference type="AlphaFoldDB" id="A0A822XVK2"/>
<evidence type="ECO:0000256" key="1">
    <source>
        <dbReference type="SAM" id="MobiDB-lite"/>
    </source>
</evidence>
<gene>
    <name evidence="2" type="ORF">HUJ06_025821</name>
</gene>
<sequence>MNGNQPEATTNKLRDGSSTVTVDREIDSSSKCVPRSDDLFYMIGLVINSKLDQFVGGGYVDDILILTDDLGMKLTHAATIANVHDGLTAFLLIGAFSLANLVDGVDVNRLTHHSGAV</sequence>
<evidence type="ECO:0000313" key="3">
    <source>
        <dbReference type="Proteomes" id="UP000607653"/>
    </source>
</evidence>
<organism evidence="2 3">
    <name type="scientific">Nelumbo nucifera</name>
    <name type="common">Sacred lotus</name>
    <dbReference type="NCBI Taxonomy" id="4432"/>
    <lineage>
        <taxon>Eukaryota</taxon>
        <taxon>Viridiplantae</taxon>
        <taxon>Streptophyta</taxon>
        <taxon>Embryophyta</taxon>
        <taxon>Tracheophyta</taxon>
        <taxon>Spermatophyta</taxon>
        <taxon>Magnoliopsida</taxon>
        <taxon>Proteales</taxon>
        <taxon>Nelumbonaceae</taxon>
        <taxon>Nelumbo</taxon>
    </lineage>
</organism>
<evidence type="ECO:0000313" key="2">
    <source>
        <dbReference type="EMBL" id="DAD24357.1"/>
    </source>
</evidence>
<dbReference type="Proteomes" id="UP000607653">
    <property type="component" value="Unassembled WGS sequence"/>
</dbReference>